<dbReference type="InterPro" id="IPR016184">
    <property type="entry name" value="Capsid/spike_ssDNA_virus"/>
</dbReference>
<evidence type="ECO:0000256" key="1">
    <source>
        <dbReference type="ARBA" id="ARBA00004328"/>
    </source>
</evidence>
<keyword evidence="3" id="KW-1140">T=1 icosahedral capsid protein</keyword>
<comment type="similarity">
    <text evidence="2">Belongs to the microviridae F protein family.</text>
</comment>
<organism evidence="6">
    <name type="scientific">Microvirus mar6</name>
    <dbReference type="NCBI Taxonomy" id="2851196"/>
    <lineage>
        <taxon>Viruses</taxon>
        <taxon>Monodnaviria</taxon>
        <taxon>Sangervirae</taxon>
        <taxon>Phixviricota</taxon>
        <taxon>Malgrandaviricetes</taxon>
        <taxon>Petitvirales</taxon>
        <taxon>Microviridae</taxon>
    </lineage>
</organism>
<keyword evidence="4" id="KW-0167">Capsid protein</keyword>
<dbReference type="Pfam" id="PF02305">
    <property type="entry name" value="Phage_F"/>
    <property type="match status" value="1"/>
</dbReference>
<dbReference type="InterPro" id="IPR003514">
    <property type="entry name" value="Microviridae_protein_F"/>
</dbReference>
<protein>
    <submittedName>
        <fullName evidence="6">Major capsid protein</fullName>
    </submittedName>
</protein>
<dbReference type="GO" id="GO:0005198">
    <property type="term" value="F:structural molecule activity"/>
    <property type="evidence" value="ECO:0007669"/>
    <property type="project" value="InterPro"/>
</dbReference>
<dbReference type="EMBL" id="MZ089752">
    <property type="protein sequence ID" value="QXN75013.1"/>
    <property type="molecule type" value="Genomic_DNA"/>
</dbReference>
<name>A0A8F5MLE4_9VIRU</name>
<evidence type="ECO:0000256" key="2">
    <source>
        <dbReference type="ARBA" id="ARBA00009963"/>
    </source>
</evidence>
<dbReference type="InterPro" id="IPR037002">
    <property type="entry name" value="Microviridae_protein_F_sf"/>
</dbReference>
<evidence type="ECO:0000256" key="5">
    <source>
        <dbReference type="ARBA" id="ARBA00022844"/>
    </source>
</evidence>
<comment type="subcellular location">
    <subcellularLocation>
        <location evidence="1">Virion</location>
    </subcellularLocation>
</comment>
<sequence>MRLRRYRHNRSNTRLASFNMGRCVPTAARHCIAGTTVVGGIAAGLMLAPMVHQALTKIRSDCWAVAAPDRILWEDAEAFYTGGEDGNIRPEPPYIMSPADGGWPVGSLADHLGFPTGVPNLKCNALPFRLYAYWWNENVRRDHIQEEVPMATTSGLDTVTNTELLNINWPKDMFTTATLEQQLGDEVVIPLATSAPVVAKSGTATLLSIFDSNNGTGHSVNLRRAADGNINSLNYSSASSDFDTNLYSDLSHSSGVLPSDFKFAMAQQAWKSRRNLYGSRFKDWLAFLGIRYSDARLQLPRVIGRGSATMDINAVLQTAPGTGSSVGEAAGRGTGFASCRYKSFFEEPTTVIHVVAVRPAPVYVNIVPPEWDWEVREDLYTPEFAHVGMVLQRKGVLFPTGNEEEDNQPFGYRNRYDEMRTGFNDVSGAFKTTNLSYHQGRVFETAPSLNSDFLECNPSPRIFANMNGDHVEAAAIRNTFIEKNMVSPDGNPRF</sequence>
<evidence type="ECO:0000256" key="4">
    <source>
        <dbReference type="ARBA" id="ARBA00022561"/>
    </source>
</evidence>
<evidence type="ECO:0000256" key="3">
    <source>
        <dbReference type="ARBA" id="ARBA00022431"/>
    </source>
</evidence>
<dbReference type="SUPFAM" id="SSF88645">
    <property type="entry name" value="ssDNA viruses"/>
    <property type="match status" value="1"/>
</dbReference>
<dbReference type="GO" id="GO:0039615">
    <property type="term" value="C:T=1 icosahedral viral capsid"/>
    <property type="evidence" value="ECO:0007669"/>
    <property type="project" value="UniProtKB-KW"/>
</dbReference>
<accession>A0A8F5MLE4</accession>
<proteinExistence type="inferred from homology"/>
<reference evidence="6" key="1">
    <citation type="submission" date="2021-04" db="EMBL/GenBank/DDBJ databases">
        <title>Genomes of microviruses identified in yellow-bellied marmot fecal samples.</title>
        <authorList>
            <person name="Varsani A."/>
            <person name="Kraberger S."/>
            <person name="Chatterjee A."/>
            <person name="Richet C."/>
            <person name="Fontenele R.S."/>
            <person name="Schmidlin K."/>
            <person name="Blumstein D.T."/>
        </authorList>
    </citation>
    <scope>NUCLEOTIDE SEQUENCE</scope>
    <source>
        <strain evidence="6">Mar6</strain>
    </source>
</reference>
<keyword evidence="5" id="KW-0946">Virion</keyword>
<evidence type="ECO:0000313" key="6">
    <source>
        <dbReference type="EMBL" id="QXN75013.1"/>
    </source>
</evidence>
<dbReference type="Gene3D" id="2.60.169.10">
    <property type="entry name" value="Microviridae F protein"/>
    <property type="match status" value="2"/>
</dbReference>